<sequence length="220" mass="23281">MNATVYCSNVPAASGTPPGRPRRRGAALARAIHRAALDELALTGYAGLTMDAVAHRAGTGKAALYRRWPTKRDLVLDALRHCVAPEPPDPDPSAPVRDEVVAALAAVADTLAGRSGFPGLEVMAELLREPGLRDTFGERVLGPRLERMAGVLRRAAERSGAEPAAVTPLLVRTGPALVVESFLRRGAPPGPDELAEIVDTVLLPLLTRPSERGQTRSARS</sequence>
<proteinExistence type="predicted"/>
<dbReference type="Gene3D" id="1.10.357.10">
    <property type="entry name" value="Tetracycline Repressor, domain 2"/>
    <property type="match status" value="1"/>
</dbReference>
<dbReference type="PANTHER" id="PTHR30055">
    <property type="entry name" value="HTH-TYPE TRANSCRIPTIONAL REGULATOR RUTR"/>
    <property type="match status" value="1"/>
</dbReference>
<dbReference type="SUPFAM" id="SSF46689">
    <property type="entry name" value="Homeodomain-like"/>
    <property type="match status" value="1"/>
</dbReference>
<dbReference type="EMBL" id="JAGSOV010000074">
    <property type="protein sequence ID" value="MCO1659968.1"/>
    <property type="molecule type" value="Genomic_DNA"/>
</dbReference>
<evidence type="ECO:0000313" key="7">
    <source>
        <dbReference type="EMBL" id="MCO1659968.1"/>
    </source>
</evidence>
<reference evidence="7" key="1">
    <citation type="submission" date="2021-04" db="EMBL/GenBank/DDBJ databases">
        <title>Pseudonocardia sp. nov., isolated from sandy soil of mangrove forest.</title>
        <authorList>
            <person name="Zan Z."/>
            <person name="Huang R."/>
            <person name="Liu W."/>
        </authorList>
    </citation>
    <scope>NUCLEOTIDE SEQUENCE</scope>
    <source>
        <strain evidence="7">S2-4</strain>
    </source>
</reference>
<feature type="domain" description="HTH tetR-type" evidence="6">
    <location>
        <begin position="26"/>
        <end position="86"/>
    </location>
</feature>
<dbReference type="Pfam" id="PF16859">
    <property type="entry name" value="TetR_C_11"/>
    <property type="match status" value="1"/>
</dbReference>
<dbReference type="PROSITE" id="PS50977">
    <property type="entry name" value="HTH_TETR_2"/>
    <property type="match status" value="1"/>
</dbReference>
<evidence type="ECO:0000259" key="6">
    <source>
        <dbReference type="PROSITE" id="PS50977"/>
    </source>
</evidence>
<dbReference type="Pfam" id="PF00440">
    <property type="entry name" value="TetR_N"/>
    <property type="match status" value="1"/>
</dbReference>
<evidence type="ECO:0000256" key="1">
    <source>
        <dbReference type="ARBA" id="ARBA00023015"/>
    </source>
</evidence>
<dbReference type="PANTHER" id="PTHR30055:SF225">
    <property type="entry name" value="TRANSCRIPTIONAL REGULATORY PROTEIN-RELATED"/>
    <property type="match status" value="1"/>
</dbReference>
<comment type="caution">
    <text evidence="7">The sequence shown here is derived from an EMBL/GenBank/DDBJ whole genome shotgun (WGS) entry which is preliminary data.</text>
</comment>
<dbReference type="SUPFAM" id="SSF48498">
    <property type="entry name" value="Tetracyclin repressor-like, C-terminal domain"/>
    <property type="match status" value="1"/>
</dbReference>
<evidence type="ECO:0000256" key="4">
    <source>
        <dbReference type="PROSITE-ProRule" id="PRU00335"/>
    </source>
</evidence>
<dbReference type="InterPro" id="IPR009057">
    <property type="entry name" value="Homeodomain-like_sf"/>
</dbReference>
<evidence type="ECO:0000256" key="5">
    <source>
        <dbReference type="SAM" id="MobiDB-lite"/>
    </source>
</evidence>
<dbReference type="InterPro" id="IPR001647">
    <property type="entry name" value="HTH_TetR"/>
</dbReference>
<evidence type="ECO:0000256" key="2">
    <source>
        <dbReference type="ARBA" id="ARBA00023125"/>
    </source>
</evidence>
<protein>
    <submittedName>
        <fullName evidence="7">TetR/AcrR family transcriptional regulator</fullName>
    </submittedName>
</protein>
<keyword evidence="3" id="KW-0804">Transcription</keyword>
<evidence type="ECO:0000313" key="8">
    <source>
        <dbReference type="Proteomes" id="UP001165283"/>
    </source>
</evidence>
<keyword evidence="1" id="KW-0805">Transcription regulation</keyword>
<keyword evidence="2 4" id="KW-0238">DNA-binding</keyword>
<dbReference type="InterPro" id="IPR011075">
    <property type="entry name" value="TetR_C"/>
</dbReference>
<dbReference type="Gene3D" id="1.10.10.60">
    <property type="entry name" value="Homeodomain-like"/>
    <property type="match status" value="1"/>
</dbReference>
<dbReference type="InterPro" id="IPR036271">
    <property type="entry name" value="Tet_transcr_reg_TetR-rel_C_sf"/>
</dbReference>
<name>A0ABT1AAD7_9PSEU</name>
<organism evidence="7 8">
    <name type="scientific">Pseudonocardia humida</name>
    <dbReference type="NCBI Taxonomy" id="2800819"/>
    <lineage>
        <taxon>Bacteria</taxon>
        <taxon>Bacillati</taxon>
        <taxon>Actinomycetota</taxon>
        <taxon>Actinomycetes</taxon>
        <taxon>Pseudonocardiales</taxon>
        <taxon>Pseudonocardiaceae</taxon>
        <taxon>Pseudonocardia</taxon>
    </lineage>
</organism>
<dbReference type="Proteomes" id="UP001165283">
    <property type="component" value="Unassembled WGS sequence"/>
</dbReference>
<gene>
    <name evidence="7" type="ORF">KDL28_33410</name>
</gene>
<accession>A0ABT1AAD7</accession>
<dbReference type="InterPro" id="IPR050109">
    <property type="entry name" value="HTH-type_TetR-like_transc_reg"/>
</dbReference>
<evidence type="ECO:0000256" key="3">
    <source>
        <dbReference type="ARBA" id="ARBA00023163"/>
    </source>
</evidence>
<feature type="DNA-binding region" description="H-T-H motif" evidence="4">
    <location>
        <begin position="49"/>
        <end position="68"/>
    </location>
</feature>
<feature type="region of interest" description="Disordered" evidence="5">
    <location>
        <begin position="1"/>
        <end position="23"/>
    </location>
</feature>
<keyword evidence="8" id="KW-1185">Reference proteome</keyword>